<sequence>MCSPSLTFPVVGLSVCPTLHSAPTTSLYFQPRKRAGSKQLSYGSSTTQSSGDRRALTPRLAFVSRRRPACSSELPPPLVSPPRCAKRMRLANAHTRQPVAYSPAGSSICRPGLNPGGPAWAFPRSVQSQMWDLPQRLATGSPANQEMEPVGY</sequence>
<gene>
    <name evidence="1" type="ORF">AAFF_G00095750</name>
</gene>
<evidence type="ECO:0000313" key="1">
    <source>
        <dbReference type="EMBL" id="KAJ8391146.1"/>
    </source>
</evidence>
<reference evidence="1" key="1">
    <citation type="journal article" date="2023" name="Science">
        <title>Genome structures resolve the early diversification of teleost fishes.</title>
        <authorList>
            <person name="Parey E."/>
            <person name="Louis A."/>
            <person name="Montfort J."/>
            <person name="Bouchez O."/>
            <person name="Roques C."/>
            <person name="Iampietro C."/>
            <person name="Lluch J."/>
            <person name="Castinel A."/>
            <person name="Donnadieu C."/>
            <person name="Desvignes T."/>
            <person name="Floi Bucao C."/>
            <person name="Jouanno E."/>
            <person name="Wen M."/>
            <person name="Mejri S."/>
            <person name="Dirks R."/>
            <person name="Jansen H."/>
            <person name="Henkel C."/>
            <person name="Chen W.J."/>
            <person name="Zahm M."/>
            <person name="Cabau C."/>
            <person name="Klopp C."/>
            <person name="Thompson A.W."/>
            <person name="Robinson-Rechavi M."/>
            <person name="Braasch I."/>
            <person name="Lecointre G."/>
            <person name="Bobe J."/>
            <person name="Postlethwait J.H."/>
            <person name="Berthelot C."/>
            <person name="Roest Crollius H."/>
            <person name="Guiguen Y."/>
        </authorList>
    </citation>
    <scope>NUCLEOTIDE SEQUENCE</scope>
    <source>
        <strain evidence="1">NC1722</strain>
    </source>
</reference>
<accession>A0AAD7RY52</accession>
<protein>
    <submittedName>
        <fullName evidence="1">Uncharacterized protein</fullName>
    </submittedName>
</protein>
<organism evidence="1 2">
    <name type="scientific">Aldrovandia affinis</name>
    <dbReference type="NCBI Taxonomy" id="143900"/>
    <lineage>
        <taxon>Eukaryota</taxon>
        <taxon>Metazoa</taxon>
        <taxon>Chordata</taxon>
        <taxon>Craniata</taxon>
        <taxon>Vertebrata</taxon>
        <taxon>Euteleostomi</taxon>
        <taxon>Actinopterygii</taxon>
        <taxon>Neopterygii</taxon>
        <taxon>Teleostei</taxon>
        <taxon>Notacanthiformes</taxon>
        <taxon>Halosauridae</taxon>
        <taxon>Aldrovandia</taxon>
    </lineage>
</organism>
<dbReference type="Proteomes" id="UP001221898">
    <property type="component" value="Unassembled WGS sequence"/>
</dbReference>
<dbReference type="AlphaFoldDB" id="A0AAD7RY52"/>
<name>A0AAD7RY52_9TELE</name>
<evidence type="ECO:0000313" key="2">
    <source>
        <dbReference type="Proteomes" id="UP001221898"/>
    </source>
</evidence>
<proteinExistence type="predicted"/>
<dbReference type="EMBL" id="JAINUG010000161">
    <property type="protein sequence ID" value="KAJ8391146.1"/>
    <property type="molecule type" value="Genomic_DNA"/>
</dbReference>
<comment type="caution">
    <text evidence="1">The sequence shown here is derived from an EMBL/GenBank/DDBJ whole genome shotgun (WGS) entry which is preliminary data.</text>
</comment>
<keyword evidence="2" id="KW-1185">Reference proteome</keyword>